<dbReference type="Gene3D" id="1.20.58.2050">
    <property type="match status" value="1"/>
</dbReference>
<comment type="subcellular location">
    <subcellularLocation>
        <location evidence="1 6">Nucleus</location>
    </subcellularLocation>
</comment>
<dbReference type="SUPFAM" id="SSF160059">
    <property type="entry name" value="PriA/YqbF domain"/>
    <property type="match status" value="1"/>
</dbReference>
<evidence type="ECO:0000256" key="4">
    <source>
        <dbReference type="ARBA" id="ARBA00022705"/>
    </source>
</evidence>
<organism evidence="9 10">
    <name type="scientific">Moniliophthora roreri</name>
    <name type="common">Frosty pod rot fungus</name>
    <name type="synonym">Monilia roreri</name>
    <dbReference type="NCBI Taxonomy" id="221103"/>
    <lineage>
        <taxon>Eukaryota</taxon>
        <taxon>Fungi</taxon>
        <taxon>Dikarya</taxon>
        <taxon>Basidiomycota</taxon>
        <taxon>Agaricomycotina</taxon>
        <taxon>Agaricomycetes</taxon>
        <taxon>Agaricomycetidae</taxon>
        <taxon>Agaricales</taxon>
        <taxon>Marasmiineae</taxon>
        <taxon>Marasmiaceae</taxon>
        <taxon>Moniliophthora</taxon>
    </lineage>
</organism>
<dbReference type="InterPro" id="IPR021151">
    <property type="entry name" value="GINS_A"/>
</dbReference>
<dbReference type="SUPFAM" id="SSF158573">
    <property type="entry name" value="GINS helical bundle-like"/>
    <property type="match status" value="1"/>
</dbReference>
<keyword evidence="5 6" id="KW-0539">Nucleus</keyword>
<feature type="domain" description="GINS subunit" evidence="7">
    <location>
        <begin position="70"/>
        <end position="184"/>
    </location>
</feature>
<comment type="subunit">
    <text evidence="6">Component of the GINS complex.</text>
</comment>
<evidence type="ECO:0000256" key="3">
    <source>
        <dbReference type="ARBA" id="ARBA00015140"/>
    </source>
</evidence>
<evidence type="ECO:0000259" key="7">
    <source>
        <dbReference type="Pfam" id="PF05916"/>
    </source>
</evidence>
<dbReference type="PANTHER" id="PTHR22768:SF0">
    <property type="entry name" value="DNA REPLICATION COMPLEX GINS PROTEIN PSF3"/>
    <property type="match status" value="1"/>
</dbReference>
<evidence type="ECO:0000259" key="8">
    <source>
        <dbReference type="Pfam" id="PF22466"/>
    </source>
</evidence>
<evidence type="ECO:0000256" key="2">
    <source>
        <dbReference type="ARBA" id="ARBA00006343"/>
    </source>
</evidence>
<dbReference type="EMBL" id="LATX01002123">
    <property type="protein sequence ID" value="KTB33950.1"/>
    <property type="molecule type" value="Genomic_DNA"/>
</dbReference>
<keyword evidence="4 6" id="KW-0235">DNA replication</keyword>
<feature type="domain" description="DNA replication complex GINS protein PSF3 N-terminal" evidence="8">
    <location>
        <begin position="6"/>
        <end position="55"/>
    </location>
</feature>
<dbReference type="InterPro" id="IPR055221">
    <property type="entry name" value="PSF3_N"/>
</dbReference>
<dbReference type="InterPro" id="IPR010492">
    <property type="entry name" value="GINS_Psf3"/>
</dbReference>
<proteinExistence type="inferred from homology"/>
<dbReference type="PANTHER" id="PTHR22768">
    <property type="entry name" value="DNA REPLICATION COMPLEX GINS PROTEIN PSF3"/>
    <property type="match status" value="1"/>
</dbReference>
<evidence type="ECO:0000313" key="10">
    <source>
        <dbReference type="Proteomes" id="UP000054988"/>
    </source>
</evidence>
<dbReference type="AlphaFoldDB" id="A0A0W0FCA9"/>
<name>A0A0W0FCA9_MONRR</name>
<evidence type="ECO:0000256" key="5">
    <source>
        <dbReference type="ARBA" id="ARBA00023242"/>
    </source>
</evidence>
<gene>
    <name evidence="9" type="ORF">WG66_13376</name>
</gene>
<dbReference type="GO" id="GO:1902975">
    <property type="term" value="P:mitotic DNA replication initiation"/>
    <property type="evidence" value="ECO:0007669"/>
    <property type="project" value="TreeGrafter"/>
</dbReference>
<dbReference type="eggNOG" id="KOG1106">
    <property type="taxonomic scope" value="Eukaryota"/>
</dbReference>
<dbReference type="CDD" id="cd11713">
    <property type="entry name" value="GINS_A_psf3"/>
    <property type="match status" value="1"/>
</dbReference>
<comment type="similarity">
    <text evidence="2 6">Belongs to the GINS3/PSF3 family.</text>
</comment>
<dbReference type="Pfam" id="PF05916">
    <property type="entry name" value="Sld5"/>
    <property type="match status" value="1"/>
</dbReference>
<evidence type="ECO:0000256" key="1">
    <source>
        <dbReference type="ARBA" id="ARBA00004123"/>
    </source>
</evidence>
<dbReference type="Proteomes" id="UP000054988">
    <property type="component" value="Unassembled WGS sequence"/>
</dbReference>
<dbReference type="Pfam" id="PF22466">
    <property type="entry name" value="PSF3_N"/>
    <property type="match status" value="1"/>
</dbReference>
<evidence type="ECO:0000313" key="9">
    <source>
        <dbReference type="EMBL" id="KTB33950.1"/>
    </source>
</evidence>
<evidence type="ECO:0000256" key="6">
    <source>
        <dbReference type="RuleBase" id="RU367161"/>
    </source>
</evidence>
<dbReference type="InterPro" id="IPR038437">
    <property type="entry name" value="GINS_Psf3_sf"/>
</dbReference>
<protein>
    <recommendedName>
        <fullName evidence="3 6">DNA replication complex GINS protein PSF3</fullName>
    </recommendedName>
</protein>
<dbReference type="InterPro" id="IPR036224">
    <property type="entry name" value="GINS_bundle-like_dom_sf"/>
</dbReference>
<sequence>MENDYFSIDAILAENQKIQCIFTQQVPEMGHLGGGSERDITPNSKRQIPIWLAYTIIYSDWANFNIPPSFNTKVRNALKAEPRSVRLSNLVGAGGLWYGFGKTIMDILSDEQGNEMSEMLTTTFKGRLVEVIDQAQHFAALGPVGGGGGPTGDSAQAFREGLDATERELFILAQESAKRMKKWYEESDKAKR</sequence>
<reference evidence="9 10" key="1">
    <citation type="submission" date="2015-12" db="EMBL/GenBank/DDBJ databases">
        <title>Draft genome sequence of Moniliophthora roreri, the causal agent of frosty pod rot of cacao.</title>
        <authorList>
            <person name="Aime M.C."/>
            <person name="Diaz-Valderrama J.R."/>
            <person name="Kijpornyongpan T."/>
            <person name="Phillips-Mora W."/>
        </authorList>
    </citation>
    <scope>NUCLEOTIDE SEQUENCE [LARGE SCALE GENOMIC DNA]</scope>
    <source>
        <strain evidence="9 10">MCA 2952</strain>
    </source>
</reference>
<comment type="caution">
    <text evidence="9">The sequence shown here is derived from an EMBL/GenBank/DDBJ whole genome shotgun (WGS) entry which is preliminary data.</text>
</comment>
<dbReference type="CDD" id="cd21693">
    <property type="entry name" value="GINS_B_Psf3"/>
    <property type="match status" value="1"/>
</dbReference>
<accession>A0A0W0FCA9</accession>
<dbReference type="GO" id="GO:0000811">
    <property type="term" value="C:GINS complex"/>
    <property type="evidence" value="ECO:0007669"/>
    <property type="project" value="UniProtKB-UniRule"/>
</dbReference>
<comment type="function">
    <text evidence="6">The GINS complex plays an essential role in the initiation of DNA replication.</text>
</comment>